<dbReference type="eggNOG" id="ENOG502Z89J">
    <property type="taxonomic scope" value="Bacteria"/>
</dbReference>
<dbReference type="AlphaFoldDB" id="D5BQ39"/>
<organism evidence="2 3">
    <name type="scientific">Puniceispirillum marinum (strain IMCC1322)</name>
    <dbReference type="NCBI Taxonomy" id="488538"/>
    <lineage>
        <taxon>Bacteria</taxon>
        <taxon>Pseudomonadati</taxon>
        <taxon>Pseudomonadota</taxon>
        <taxon>Alphaproteobacteria</taxon>
        <taxon>Candidatus Puniceispirillales</taxon>
        <taxon>Candidatus Puniceispirillaceae</taxon>
        <taxon>Candidatus Puniceispirillum</taxon>
    </lineage>
</organism>
<dbReference type="STRING" id="488538.SAR116_0294"/>
<evidence type="ECO:0000256" key="1">
    <source>
        <dbReference type="SAM" id="SignalP"/>
    </source>
</evidence>
<dbReference type="KEGG" id="apb:SAR116_0294"/>
<feature type="signal peptide" evidence="1">
    <location>
        <begin position="1"/>
        <end position="21"/>
    </location>
</feature>
<proteinExistence type="predicted"/>
<name>D5BQ39_PUNMI</name>
<accession>D5BQ39</accession>
<dbReference type="OrthoDB" id="1188513at2"/>
<feature type="chain" id="PRO_5003070032" evidence="1">
    <location>
        <begin position="22"/>
        <end position="388"/>
    </location>
</feature>
<dbReference type="Proteomes" id="UP000007460">
    <property type="component" value="Chromosome"/>
</dbReference>
<protein>
    <submittedName>
        <fullName evidence="2">Uncharacterized protein</fullName>
    </submittedName>
</protein>
<reference evidence="2 3" key="1">
    <citation type="journal article" date="2010" name="J. Bacteriol.">
        <title>Complete genome sequence of "Candidatus Puniceispirillum marinum" IMCC1322, a representative of the SAR116 clade in the Alphaproteobacteria.</title>
        <authorList>
            <person name="Oh H.M."/>
            <person name="Kwon K.K."/>
            <person name="Kang I."/>
            <person name="Kang S.G."/>
            <person name="Lee J.H."/>
            <person name="Kim S.J."/>
            <person name="Cho J.C."/>
        </authorList>
    </citation>
    <scope>NUCLEOTIDE SEQUENCE [LARGE SCALE GENOMIC DNA]</scope>
    <source>
        <strain evidence="2 3">IMCC1322</strain>
    </source>
</reference>
<keyword evidence="1" id="KW-0732">Signal</keyword>
<gene>
    <name evidence="2" type="ordered locus">SAR116_0294</name>
</gene>
<keyword evidence="3" id="KW-1185">Reference proteome</keyword>
<evidence type="ECO:0000313" key="3">
    <source>
        <dbReference type="Proteomes" id="UP000007460"/>
    </source>
</evidence>
<sequence>MTMFAVRSFAIILLLAQPAFAGEVNGTLSSRLDFYPDHADGTTSEGRSAEVKIDAFHDFDDSRIVGEFIARGDEKDSGRRITEARQAYLRTPFAGFDVFVGNRQEFWGKAESKNVVDVINQSDAAANEGKSGKLGAPSISAERYLDIGDLQLWYITGFREKTFNDSDAHPSSGLPVSFAQYARKDGKGADDFAARLSSFVGDWDIAGSVFYGTARDPILSVANGGSALSPYYALQKSIGLEAQYTGDVTLLKWESLHGTQTGLLGTHDFAAAVAGIEYTYYGPFETMWDIGLIGEIQHDDRPQAAANQFGVAGVRLVFNDIADSNILFLASADRKADQSFISLEASRRINDATSVKLTSQFYNARTPTSAFGQLSDDDAVILTVNIFF</sequence>
<evidence type="ECO:0000313" key="2">
    <source>
        <dbReference type="EMBL" id="ADE38537.1"/>
    </source>
</evidence>
<dbReference type="RefSeq" id="WP_013045167.1">
    <property type="nucleotide sequence ID" value="NC_014010.1"/>
</dbReference>
<dbReference type="HOGENOM" id="CLU_044829_0_0_5"/>
<dbReference type="EMBL" id="CP001751">
    <property type="protein sequence ID" value="ADE38537.1"/>
    <property type="molecule type" value="Genomic_DNA"/>
</dbReference>